<evidence type="ECO:0000313" key="7">
    <source>
        <dbReference type="Proteomes" id="UP000321726"/>
    </source>
</evidence>
<organism evidence="5 6">
    <name type="scientific">Halomonas cupida</name>
    <dbReference type="NCBI Taxonomy" id="44933"/>
    <lineage>
        <taxon>Bacteria</taxon>
        <taxon>Pseudomonadati</taxon>
        <taxon>Pseudomonadota</taxon>
        <taxon>Gammaproteobacteria</taxon>
        <taxon>Oceanospirillales</taxon>
        <taxon>Halomonadaceae</taxon>
        <taxon>Halomonas</taxon>
    </lineage>
</organism>
<dbReference type="InterPro" id="IPR000182">
    <property type="entry name" value="GNAT_dom"/>
</dbReference>
<dbReference type="PANTHER" id="PTHR43877">
    <property type="entry name" value="AMINOALKYLPHOSPHONATE N-ACETYLTRANSFERASE-RELATED-RELATED"/>
    <property type="match status" value="1"/>
</dbReference>
<dbReference type="GO" id="GO:0016747">
    <property type="term" value="F:acyltransferase activity, transferring groups other than amino-acyl groups"/>
    <property type="evidence" value="ECO:0007669"/>
    <property type="project" value="InterPro"/>
</dbReference>
<evidence type="ECO:0000259" key="3">
    <source>
        <dbReference type="PROSITE" id="PS51186"/>
    </source>
</evidence>
<sequence length="187" mass="20802">MASLRGHDVTVRRGDAAGLSRLAQCDFSFEVDAEFAEPYDGRRIVPVDPSYRKAYGFDSGELAEYLDQPDAELFVAEMKGIPVGYAAVSQGWNRFAVVEDIAVDASHRGSGIARRLMDAAVEWARGAALAGVRLETQSNNIAACRFYDQYGFILGGHDRFLYRGIYPDTPEVALYWYLLFPTTNKSR</sequence>
<dbReference type="PANTHER" id="PTHR43877:SF2">
    <property type="entry name" value="AMINOALKYLPHOSPHONATE N-ACETYLTRANSFERASE-RELATED"/>
    <property type="match status" value="1"/>
</dbReference>
<dbReference type="AlphaFoldDB" id="A0A1M7B0F0"/>
<dbReference type="OrthoDB" id="281808at2"/>
<dbReference type="Gene3D" id="3.40.630.30">
    <property type="match status" value="1"/>
</dbReference>
<evidence type="ECO:0000313" key="4">
    <source>
        <dbReference type="EMBL" id="GEN22188.1"/>
    </source>
</evidence>
<dbReference type="EMBL" id="FRCA01000001">
    <property type="protein sequence ID" value="SHL48470.1"/>
    <property type="molecule type" value="Genomic_DNA"/>
</dbReference>
<reference evidence="4 7" key="2">
    <citation type="submission" date="2019-07" db="EMBL/GenBank/DDBJ databases">
        <title>Whole genome shotgun sequence of Halomonas cupida NBRC 102219.</title>
        <authorList>
            <person name="Hosoyama A."/>
            <person name="Uohara A."/>
            <person name="Ohji S."/>
            <person name="Ichikawa N."/>
        </authorList>
    </citation>
    <scope>NUCLEOTIDE SEQUENCE [LARGE SCALE GENOMIC DNA]</scope>
    <source>
        <strain evidence="4 7">NBRC 102219</strain>
    </source>
</reference>
<dbReference type="EMBL" id="BJXU01000004">
    <property type="protein sequence ID" value="GEN22188.1"/>
    <property type="molecule type" value="Genomic_DNA"/>
</dbReference>
<dbReference type="InterPro" id="IPR008125">
    <property type="entry name" value="Streptothricin_AcTrfase"/>
</dbReference>
<gene>
    <name evidence="4" type="ORF">HCU01_01370</name>
    <name evidence="5" type="ORF">SAMN05660971_00712</name>
</gene>
<dbReference type="CDD" id="cd04301">
    <property type="entry name" value="NAT_SF"/>
    <property type="match status" value="1"/>
</dbReference>
<dbReference type="Proteomes" id="UP000321726">
    <property type="component" value="Unassembled WGS sequence"/>
</dbReference>
<dbReference type="SUPFAM" id="SSF55729">
    <property type="entry name" value="Acyl-CoA N-acyltransferases (Nat)"/>
    <property type="match status" value="1"/>
</dbReference>
<evidence type="ECO:0000256" key="1">
    <source>
        <dbReference type="ARBA" id="ARBA00022679"/>
    </source>
</evidence>
<evidence type="ECO:0000313" key="6">
    <source>
        <dbReference type="Proteomes" id="UP000184123"/>
    </source>
</evidence>
<keyword evidence="1 5" id="KW-0808">Transferase</keyword>
<dbReference type="PRINTS" id="PR01754">
    <property type="entry name" value="SACTRNSFRASE"/>
</dbReference>
<feature type="domain" description="N-acetyltransferase" evidence="3">
    <location>
        <begin position="34"/>
        <end position="181"/>
    </location>
</feature>
<name>A0A1M7B0F0_9GAMM</name>
<evidence type="ECO:0000256" key="2">
    <source>
        <dbReference type="ARBA" id="ARBA00023315"/>
    </source>
</evidence>
<keyword evidence="7" id="KW-1185">Reference proteome</keyword>
<dbReference type="STRING" id="44933.SAMN05660971_00712"/>
<evidence type="ECO:0000313" key="5">
    <source>
        <dbReference type="EMBL" id="SHL48470.1"/>
    </source>
</evidence>
<reference evidence="5 6" key="1">
    <citation type="submission" date="2016-11" db="EMBL/GenBank/DDBJ databases">
        <authorList>
            <person name="Jaros S."/>
            <person name="Januszkiewicz K."/>
            <person name="Wedrychowicz H."/>
        </authorList>
    </citation>
    <scope>NUCLEOTIDE SEQUENCE [LARGE SCALE GENOMIC DNA]</scope>
    <source>
        <strain evidence="5 6">DSM 4740</strain>
    </source>
</reference>
<proteinExistence type="predicted"/>
<dbReference type="InterPro" id="IPR050832">
    <property type="entry name" value="Bact_Acetyltransf"/>
</dbReference>
<dbReference type="Proteomes" id="UP000184123">
    <property type="component" value="Unassembled WGS sequence"/>
</dbReference>
<dbReference type="PROSITE" id="PS51186">
    <property type="entry name" value="GNAT"/>
    <property type="match status" value="1"/>
</dbReference>
<dbReference type="Pfam" id="PF00583">
    <property type="entry name" value="Acetyltransf_1"/>
    <property type="match status" value="1"/>
</dbReference>
<dbReference type="InterPro" id="IPR016181">
    <property type="entry name" value="Acyl_CoA_acyltransferase"/>
</dbReference>
<keyword evidence="2" id="KW-0012">Acyltransferase</keyword>
<accession>A0A1M7B0F0</accession>
<protein>
    <submittedName>
        <fullName evidence="4">N-acetyltransferase</fullName>
    </submittedName>
    <submittedName>
        <fullName evidence="5">Streptothricin acetyltransferase</fullName>
    </submittedName>
</protein>
<dbReference type="RefSeq" id="WP_073433789.1">
    <property type="nucleotide sequence ID" value="NZ_BJXU01000004.1"/>
</dbReference>